<gene>
    <name evidence="1" type="ORF">B2A_09430</name>
</gene>
<feature type="non-terminal residue" evidence="1">
    <location>
        <position position="1"/>
    </location>
</feature>
<dbReference type="EMBL" id="AUZZ01006807">
    <property type="protein sequence ID" value="EQD44865.1"/>
    <property type="molecule type" value="Genomic_DNA"/>
</dbReference>
<dbReference type="InterPro" id="IPR029016">
    <property type="entry name" value="GAF-like_dom_sf"/>
</dbReference>
<protein>
    <submittedName>
        <fullName evidence="1">Protein containing DUF484</fullName>
    </submittedName>
</protein>
<comment type="caution">
    <text evidence="1">The sequence shown here is derived from an EMBL/GenBank/DDBJ whole genome shotgun (WGS) entry which is preliminary data.</text>
</comment>
<evidence type="ECO:0000313" key="1">
    <source>
        <dbReference type="EMBL" id="EQD44865.1"/>
    </source>
</evidence>
<name>T1AS39_9ZZZZ</name>
<sequence>TLVIPRERGSAASLAGYQLELLRERQRELEARLADLVEIAGENEQRVVQVHSYTLTLLCATDLAACVRAIVAGLREDFHTEQVSLLLNGAHAALAGLPWVRDVPEGADKLPAFADFFPRGEPLCGRLAPPKLDALFGAAAPEVQSAALLKLGALGVLGIGSSDPNRFHPGIGTLFLKLIAEAASVALGRYV</sequence>
<reference evidence="1" key="2">
    <citation type="journal article" date="2014" name="ISME J.">
        <title>Microbial stratification in low pH oxic and suboxic macroscopic growths along an acid mine drainage.</title>
        <authorList>
            <person name="Mendez-Garcia C."/>
            <person name="Mesa V."/>
            <person name="Sprenger R.R."/>
            <person name="Richter M."/>
            <person name="Diez M.S."/>
            <person name="Solano J."/>
            <person name="Bargiela R."/>
            <person name="Golyshina O.V."/>
            <person name="Manteca A."/>
            <person name="Ramos J.L."/>
            <person name="Gallego J.R."/>
            <person name="Llorente I."/>
            <person name="Martins Dos Santos V.A."/>
            <person name="Jensen O.N."/>
            <person name="Pelaez A.I."/>
            <person name="Sanchez J."/>
            <person name="Ferrer M."/>
        </authorList>
    </citation>
    <scope>NUCLEOTIDE SEQUENCE</scope>
</reference>
<dbReference type="InterPro" id="IPR007435">
    <property type="entry name" value="DUF484"/>
</dbReference>
<dbReference type="AlphaFoldDB" id="T1AS39"/>
<dbReference type="PANTHER" id="PTHR38765">
    <property type="entry name" value="DUF484 DOMAIN-CONTAINING PROTEIN"/>
    <property type="match status" value="1"/>
</dbReference>
<dbReference type="PANTHER" id="PTHR38765:SF1">
    <property type="entry name" value="DUF484 DOMAIN-CONTAINING PROTEIN"/>
    <property type="match status" value="1"/>
</dbReference>
<organism evidence="1">
    <name type="scientific">mine drainage metagenome</name>
    <dbReference type="NCBI Taxonomy" id="410659"/>
    <lineage>
        <taxon>unclassified sequences</taxon>
        <taxon>metagenomes</taxon>
        <taxon>ecological metagenomes</taxon>
    </lineage>
</organism>
<dbReference type="Gene3D" id="3.30.450.40">
    <property type="match status" value="1"/>
</dbReference>
<proteinExistence type="predicted"/>
<reference evidence="1" key="1">
    <citation type="submission" date="2013-08" db="EMBL/GenBank/DDBJ databases">
        <authorList>
            <person name="Mendez C."/>
            <person name="Richter M."/>
            <person name="Ferrer M."/>
            <person name="Sanchez J."/>
        </authorList>
    </citation>
    <scope>NUCLEOTIDE SEQUENCE</scope>
</reference>
<dbReference type="Pfam" id="PF04340">
    <property type="entry name" value="DUF484"/>
    <property type="match status" value="1"/>
</dbReference>
<accession>T1AS39</accession>